<reference evidence="2" key="1">
    <citation type="journal article" date="2019" name="Int. J. Syst. Evol. Microbiol.">
        <title>The Global Catalogue of Microorganisms (GCM) 10K type strain sequencing project: providing services to taxonomists for standard genome sequencing and annotation.</title>
        <authorList>
            <consortium name="The Broad Institute Genomics Platform"/>
            <consortium name="The Broad Institute Genome Sequencing Center for Infectious Disease"/>
            <person name="Wu L."/>
            <person name="Ma J."/>
        </authorList>
    </citation>
    <scope>NUCLEOTIDE SEQUENCE [LARGE SCALE GENOMIC DNA]</scope>
    <source>
        <strain evidence="2">KCTC 22437</strain>
    </source>
</reference>
<protein>
    <submittedName>
        <fullName evidence="1">Uncharacterized protein</fullName>
    </submittedName>
</protein>
<name>A0ABW5YBK8_9SPHI</name>
<sequence length="152" mass="17729">MTQKEFINHVLINEIGDVVEHHKWLSFILICSGIEFLGGCIDQEINNLHASNRSRKRFESAIRKLFPPQYEPFLDKSFDLYSQLRCGMNHVTIPGFKIALSEASSGHKNLSEWKDRIIFIAEDLFIDFKHACLKVIDMIDRGQIKETFEIRF</sequence>
<comment type="caution">
    <text evidence="1">The sequence shown here is derived from an EMBL/GenBank/DDBJ whole genome shotgun (WGS) entry which is preliminary data.</text>
</comment>
<evidence type="ECO:0000313" key="1">
    <source>
        <dbReference type="EMBL" id="MFD2872727.1"/>
    </source>
</evidence>
<keyword evidence="2" id="KW-1185">Reference proteome</keyword>
<accession>A0ABW5YBK8</accession>
<proteinExistence type="predicted"/>
<gene>
    <name evidence="1" type="ORF">ACFS5N_09625</name>
</gene>
<dbReference type="Proteomes" id="UP001597557">
    <property type="component" value="Unassembled WGS sequence"/>
</dbReference>
<dbReference type="EMBL" id="JBHUPD010000002">
    <property type="protein sequence ID" value="MFD2872727.1"/>
    <property type="molecule type" value="Genomic_DNA"/>
</dbReference>
<evidence type="ECO:0000313" key="2">
    <source>
        <dbReference type="Proteomes" id="UP001597557"/>
    </source>
</evidence>
<dbReference type="RefSeq" id="WP_377184714.1">
    <property type="nucleotide sequence ID" value="NZ_JBHUPD010000002.1"/>
</dbReference>
<organism evidence="1 2">
    <name type="scientific">Mucilaginibacter ximonensis</name>
    <dbReference type="NCBI Taxonomy" id="538021"/>
    <lineage>
        <taxon>Bacteria</taxon>
        <taxon>Pseudomonadati</taxon>
        <taxon>Bacteroidota</taxon>
        <taxon>Sphingobacteriia</taxon>
        <taxon>Sphingobacteriales</taxon>
        <taxon>Sphingobacteriaceae</taxon>
        <taxon>Mucilaginibacter</taxon>
    </lineage>
</organism>